<evidence type="ECO:0000256" key="1">
    <source>
        <dbReference type="ARBA" id="ARBA00022679"/>
    </source>
</evidence>
<gene>
    <name evidence="6" type="ORF">CTZ24_19270</name>
    <name evidence="5" type="ORF">Q3404_26375</name>
</gene>
<dbReference type="AlphaFoldDB" id="A0AAP9H815"/>
<evidence type="ECO:0000313" key="6">
    <source>
        <dbReference type="EMBL" id="QGR08445.1"/>
    </source>
</evidence>
<comment type="similarity">
    <text evidence="3">Belongs to the acetyltransferase family. RimJ subfamily.</text>
</comment>
<dbReference type="CDD" id="cd04301">
    <property type="entry name" value="NAT_SF"/>
    <property type="match status" value="1"/>
</dbReference>
<reference evidence="5" key="3">
    <citation type="submission" date="2023-07" db="EMBL/GenBank/DDBJ databases">
        <title>The extreme plant-growth-promoting properties of Pantoea phytobeneficialis PF55 revealed by functional and genomic analysis.</title>
        <authorList>
            <person name="Nascimento F.X."/>
            <person name="Marcio R.J."/>
        </authorList>
    </citation>
    <scope>NUCLEOTIDE SEQUENCE</scope>
    <source>
        <strain evidence="5">PF55</strain>
    </source>
</reference>
<dbReference type="SUPFAM" id="SSF55729">
    <property type="entry name" value="Acyl-CoA N-acyltransferases (Nat)"/>
    <property type="match status" value="1"/>
</dbReference>
<dbReference type="InterPro" id="IPR000182">
    <property type="entry name" value="GNAT_dom"/>
</dbReference>
<dbReference type="EMBL" id="CP024636">
    <property type="protein sequence ID" value="QGR08445.1"/>
    <property type="molecule type" value="Genomic_DNA"/>
</dbReference>
<proteinExistence type="inferred from homology"/>
<dbReference type="Proteomes" id="UP001171299">
    <property type="component" value="Unassembled WGS sequence"/>
</dbReference>
<sequence>MDLIIRGREPRDAAAYQRLFSQPAVYEWTTQLPFPSVATWEKKFEKMDAEGFIAFVAEIDGNLVGELTLFVEHRPRTRHSISFGISVDPAFSGRGIGEKLIRTGMDYAFNWLGVQRMELEAFHDNHRALRLYQRLGFQHEGVRRKACLRNGEYHDIVVMSVLREEWAQ</sequence>
<dbReference type="Gene3D" id="3.40.630.30">
    <property type="match status" value="1"/>
</dbReference>
<dbReference type="InterPro" id="IPR051531">
    <property type="entry name" value="N-acetyltransferase"/>
</dbReference>
<evidence type="ECO:0000256" key="2">
    <source>
        <dbReference type="ARBA" id="ARBA00023315"/>
    </source>
</evidence>
<evidence type="ECO:0000313" key="8">
    <source>
        <dbReference type="Proteomes" id="UP001171299"/>
    </source>
</evidence>
<keyword evidence="2 5" id="KW-0012">Acyltransferase</keyword>
<dbReference type="Proteomes" id="UP000424872">
    <property type="component" value="Chromosome"/>
</dbReference>
<accession>A0AAP9H815</accession>
<dbReference type="PANTHER" id="PTHR43792">
    <property type="entry name" value="GNAT FAMILY, PUTATIVE (AFU_ORTHOLOGUE AFUA_3G00765)-RELATED-RELATED"/>
    <property type="match status" value="1"/>
</dbReference>
<evidence type="ECO:0000313" key="5">
    <source>
        <dbReference type="EMBL" id="MDO6410101.1"/>
    </source>
</evidence>
<reference evidence="6" key="2">
    <citation type="journal article" date="2020" name="Environ. Microbiol.">
        <title>The extreme plant-growth-promoting properties of Pantoea phytobeneficialis MSR2 revealed by functional and genomic analysis.</title>
        <authorList>
            <person name="Nascimento F.X."/>
            <person name="Hernandez A.G."/>
            <person name="Glick B.R."/>
            <person name="Rossi M.J."/>
        </authorList>
    </citation>
    <scope>NUCLEOTIDE SEQUENCE</scope>
    <source>
        <strain evidence="6">MSR2</strain>
    </source>
</reference>
<reference evidence="7" key="1">
    <citation type="submission" date="2017-11" db="EMBL/GenBank/DDBJ databases">
        <title>Genome sequence of Pantoea sp. MSR2.</title>
        <authorList>
            <person name="Nascimento F.X."/>
        </authorList>
    </citation>
    <scope>NUCLEOTIDE SEQUENCE [LARGE SCALE GENOMIC DNA]</scope>
    <source>
        <strain evidence="7">MSR2</strain>
    </source>
</reference>
<dbReference type="KEGG" id="ppho:CTZ24_19270"/>
<evidence type="ECO:0000259" key="4">
    <source>
        <dbReference type="PROSITE" id="PS51186"/>
    </source>
</evidence>
<dbReference type="InterPro" id="IPR016181">
    <property type="entry name" value="Acyl_CoA_acyltransferase"/>
</dbReference>
<keyword evidence="8" id="KW-1185">Reference proteome</keyword>
<evidence type="ECO:0000313" key="7">
    <source>
        <dbReference type="Proteomes" id="UP000424872"/>
    </source>
</evidence>
<dbReference type="GO" id="GO:0016747">
    <property type="term" value="F:acyltransferase activity, transferring groups other than amino-acyl groups"/>
    <property type="evidence" value="ECO:0007669"/>
    <property type="project" value="InterPro"/>
</dbReference>
<dbReference type="EMBL" id="JAUOOM010000049">
    <property type="protein sequence ID" value="MDO6410101.1"/>
    <property type="molecule type" value="Genomic_DNA"/>
</dbReference>
<dbReference type="RefSeq" id="WP_021184937.1">
    <property type="nucleotide sequence ID" value="NZ_CP024636.1"/>
</dbReference>
<protein>
    <submittedName>
        <fullName evidence="6">GNAT family N-acetyltransferase</fullName>
        <ecNumber evidence="5">2.3.1.-</ecNumber>
    </submittedName>
</protein>
<dbReference type="PANTHER" id="PTHR43792:SF8">
    <property type="entry name" value="[RIBOSOMAL PROTEIN US5]-ALANINE N-ACETYLTRANSFERASE"/>
    <property type="match status" value="1"/>
</dbReference>
<keyword evidence="1 5" id="KW-0808">Transferase</keyword>
<evidence type="ECO:0000256" key="3">
    <source>
        <dbReference type="ARBA" id="ARBA00038502"/>
    </source>
</evidence>
<name>A0AAP9H815_9GAMM</name>
<organism evidence="6 7">
    <name type="scientific">Pantoea phytobeneficialis</name>
    <dbReference type="NCBI Taxonomy" id="2052056"/>
    <lineage>
        <taxon>Bacteria</taxon>
        <taxon>Pseudomonadati</taxon>
        <taxon>Pseudomonadota</taxon>
        <taxon>Gammaproteobacteria</taxon>
        <taxon>Enterobacterales</taxon>
        <taxon>Erwiniaceae</taxon>
        <taxon>Pantoea</taxon>
    </lineage>
</organism>
<dbReference type="EC" id="2.3.1.-" evidence="5"/>
<feature type="domain" description="N-acetyltransferase" evidence="4">
    <location>
        <begin position="3"/>
        <end position="164"/>
    </location>
</feature>
<dbReference type="PROSITE" id="PS51186">
    <property type="entry name" value="GNAT"/>
    <property type="match status" value="1"/>
</dbReference>
<dbReference type="Pfam" id="PF00583">
    <property type="entry name" value="Acetyltransf_1"/>
    <property type="match status" value="1"/>
</dbReference>